<dbReference type="GO" id="GO:0043565">
    <property type="term" value="F:sequence-specific DNA binding"/>
    <property type="evidence" value="ECO:0007669"/>
    <property type="project" value="InterPro"/>
</dbReference>
<gene>
    <name evidence="5" type="ORF">F5984_21535</name>
</gene>
<dbReference type="AlphaFoldDB" id="A0A7J5TUI7"/>
<dbReference type="PANTHER" id="PTHR43280:SF27">
    <property type="entry name" value="TRANSCRIPTIONAL REGULATOR MTLR"/>
    <property type="match status" value="1"/>
</dbReference>
<dbReference type="Proteomes" id="UP000488299">
    <property type="component" value="Unassembled WGS sequence"/>
</dbReference>
<reference evidence="5 6" key="1">
    <citation type="submission" date="2019-10" db="EMBL/GenBank/DDBJ databases">
        <title>Rudanella paleaurantiibacter sp. nov., isolated from sludge.</title>
        <authorList>
            <person name="Xu S.Q."/>
        </authorList>
    </citation>
    <scope>NUCLEOTIDE SEQUENCE [LARGE SCALE GENOMIC DNA]</scope>
    <source>
        <strain evidence="5 6">HX-22-17</strain>
    </source>
</reference>
<keyword evidence="3" id="KW-0804">Transcription</keyword>
<dbReference type="PROSITE" id="PS00041">
    <property type="entry name" value="HTH_ARAC_FAMILY_1"/>
    <property type="match status" value="1"/>
</dbReference>
<dbReference type="Gene3D" id="1.10.10.60">
    <property type="entry name" value="Homeodomain-like"/>
    <property type="match status" value="2"/>
</dbReference>
<proteinExistence type="predicted"/>
<evidence type="ECO:0000313" key="5">
    <source>
        <dbReference type="EMBL" id="KAB7727651.1"/>
    </source>
</evidence>
<dbReference type="InterPro" id="IPR020449">
    <property type="entry name" value="Tscrpt_reg_AraC-type_HTH"/>
</dbReference>
<dbReference type="InterPro" id="IPR011051">
    <property type="entry name" value="RmlC_Cupin_sf"/>
</dbReference>
<keyword evidence="1" id="KW-0805">Transcription regulation</keyword>
<comment type="caution">
    <text evidence="5">The sequence shown here is derived from an EMBL/GenBank/DDBJ whole genome shotgun (WGS) entry which is preliminary data.</text>
</comment>
<accession>A0A7J5TUI7</accession>
<dbReference type="Pfam" id="PF12833">
    <property type="entry name" value="HTH_18"/>
    <property type="match status" value="1"/>
</dbReference>
<dbReference type="InterPro" id="IPR018060">
    <property type="entry name" value="HTH_AraC"/>
</dbReference>
<dbReference type="PROSITE" id="PS01124">
    <property type="entry name" value="HTH_ARAC_FAMILY_2"/>
    <property type="match status" value="1"/>
</dbReference>
<keyword evidence="6" id="KW-1185">Reference proteome</keyword>
<dbReference type="GO" id="GO:0003700">
    <property type="term" value="F:DNA-binding transcription factor activity"/>
    <property type="evidence" value="ECO:0007669"/>
    <property type="project" value="InterPro"/>
</dbReference>
<dbReference type="PRINTS" id="PR00032">
    <property type="entry name" value="HTHARAC"/>
</dbReference>
<protein>
    <submittedName>
        <fullName evidence="5">Helix-turn-helix domain-containing protein</fullName>
    </submittedName>
</protein>
<evidence type="ECO:0000256" key="2">
    <source>
        <dbReference type="ARBA" id="ARBA00023125"/>
    </source>
</evidence>
<dbReference type="SMART" id="SM00342">
    <property type="entry name" value="HTH_ARAC"/>
    <property type="match status" value="1"/>
</dbReference>
<dbReference type="InterPro" id="IPR014710">
    <property type="entry name" value="RmlC-like_jellyroll"/>
</dbReference>
<dbReference type="SUPFAM" id="SSF46689">
    <property type="entry name" value="Homeodomain-like"/>
    <property type="match status" value="2"/>
</dbReference>
<dbReference type="PANTHER" id="PTHR43280">
    <property type="entry name" value="ARAC-FAMILY TRANSCRIPTIONAL REGULATOR"/>
    <property type="match status" value="1"/>
</dbReference>
<evidence type="ECO:0000313" key="6">
    <source>
        <dbReference type="Proteomes" id="UP000488299"/>
    </source>
</evidence>
<dbReference type="SUPFAM" id="SSF51182">
    <property type="entry name" value="RmlC-like cupins"/>
    <property type="match status" value="1"/>
</dbReference>
<evidence type="ECO:0000259" key="4">
    <source>
        <dbReference type="PROSITE" id="PS01124"/>
    </source>
</evidence>
<dbReference type="InterPro" id="IPR018062">
    <property type="entry name" value="HTH_AraC-typ_CS"/>
</dbReference>
<dbReference type="RefSeq" id="WP_152126283.1">
    <property type="nucleotide sequence ID" value="NZ_WELI01000010.1"/>
</dbReference>
<evidence type="ECO:0000256" key="1">
    <source>
        <dbReference type="ARBA" id="ARBA00023015"/>
    </source>
</evidence>
<organism evidence="5 6">
    <name type="scientific">Rudanella paleaurantiibacter</name>
    <dbReference type="NCBI Taxonomy" id="2614655"/>
    <lineage>
        <taxon>Bacteria</taxon>
        <taxon>Pseudomonadati</taxon>
        <taxon>Bacteroidota</taxon>
        <taxon>Cytophagia</taxon>
        <taxon>Cytophagales</taxon>
        <taxon>Cytophagaceae</taxon>
        <taxon>Rudanella</taxon>
    </lineage>
</organism>
<dbReference type="Gene3D" id="2.60.120.10">
    <property type="entry name" value="Jelly Rolls"/>
    <property type="match status" value="1"/>
</dbReference>
<feature type="domain" description="HTH araC/xylS-type" evidence="4">
    <location>
        <begin position="187"/>
        <end position="285"/>
    </location>
</feature>
<name>A0A7J5TUI7_9BACT</name>
<sequence length="294" mass="34188">MKPLLFRVPSVDTRSFRVQVDRGPYFYDRLHFHPEYQLTLIREGTGTQVVGDRIDQFRPFDILLLGTNLPHVFRNDPAYFEPGSPLQSLSYSVYLRFDPAQGPLFGLPELDHLTTLFTESRHGIRLRVGQASPLTEKLEQLHTLRPFEQLTQLLDVLDQLTTHPGREMLSAVAYEKPRRPDDHQRLDRVFAYIMRHYAQPITLDDVAAEANLTPGAFCRFFRLHTRKTYSQLLNEVRVEHACRLLQETPQPVSQIALACGYPNLSHFNRQFRQITGMTPSRYLRTLHDHPQIDE</sequence>
<keyword evidence="2" id="KW-0238">DNA-binding</keyword>
<evidence type="ECO:0000256" key="3">
    <source>
        <dbReference type="ARBA" id="ARBA00023163"/>
    </source>
</evidence>
<dbReference type="InterPro" id="IPR009057">
    <property type="entry name" value="Homeodomain-like_sf"/>
</dbReference>
<dbReference type="EMBL" id="WELI01000010">
    <property type="protein sequence ID" value="KAB7727651.1"/>
    <property type="molecule type" value="Genomic_DNA"/>
</dbReference>